<keyword evidence="3" id="KW-1185">Reference proteome</keyword>
<dbReference type="Proteomes" id="UP001216139">
    <property type="component" value="Chromosome"/>
</dbReference>
<dbReference type="EMBL" id="CP117167">
    <property type="protein sequence ID" value="WCT13628.1"/>
    <property type="molecule type" value="Genomic_DNA"/>
</dbReference>
<keyword evidence="1" id="KW-0175">Coiled coil</keyword>
<dbReference type="RefSeq" id="WP_273631934.1">
    <property type="nucleotide sequence ID" value="NZ_CP117167.1"/>
</dbReference>
<proteinExistence type="predicted"/>
<protein>
    <recommendedName>
        <fullName evidence="4">Endosialidase-like protein</fullName>
    </recommendedName>
</protein>
<evidence type="ECO:0008006" key="4">
    <source>
        <dbReference type="Google" id="ProtNLM"/>
    </source>
</evidence>
<reference evidence="2 3" key="1">
    <citation type="submission" date="2023-02" db="EMBL/GenBank/DDBJ databases">
        <title>Genome sequence of Mucilaginibacter jinjuensis strain KACC 16571.</title>
        <authorList>
            <person name="Kim S."/>
            <person name="Heo J."/>
            <person name="Kwon S.-W."/>
        </authorList>
    </citation>
    <scope>NUCLEOTIDE SEQUENCE [LARGE SCALE GENOMIC DNA]</scope>
    <source>
        <strain evidence="2 3">KACC 16571</strain>
    </source>
</reference>
<accession>A0ABY7TD47</accession>
<organism evidence="2 3">
    <name type="scientific">Mucilaginibacter jinjuensis</name>
    <dbReference type="NCBI Taxonomy" id="1176721"/>
    <lineage>
        <taxon>Bacteria</taxon>
        <taxon>Pseudomonadati</taxon>
        <taxon>Bacteroidota</taxon>
        <taxon>Sphingobacteriia</taxon>
        <taxon>Sphingobacteriales</taxon>
        <taxon>Sphingobacteriaceae</taxon>
        <taxon>Mucilaginibacter</taxon>
    </lineage>
</organism>
<evidence type="ECO:0000313" key="3">
    <source>
        <dbReference type="Proteomes" id="UP001216139"/>
    </source>
</evidence>
<name>A0ABY7TD47_9SPHI</name>
<sequence>MIQDYEVTPQVAIEQNTYFDGATKYILNGYASSLGMGSNGNITFSVYNNGVSGNTVSGTGLAMTIANNGNVGIGISHPDAKLAVQGTIHGNEVLIDQTVPTPDYVFDKDYGLASLKDIKTYIDQNHHLPEIPSAAQVAKDGVNLGEMNAKLLKKIEELTLYLIDLKNENDALNQRVQKLENKK</sequence>
<evidence type="ECO:0000256" key="1">
    <source>
        <dbReference type="SAM" id="Coils"/>
    </source>
</evidence>
<evidence type="ECO:0000313" key="2">
    <source>
        <dbReference type="EMBL" id="WCT13628.1"/>
    </source>
</evidence>
<feature type="coiled-coil region" evidence="1">
    <location>
        <begin position="148"/>
        <end position="182"/>
    </location>
</feature>
<gene>
    <name evidence="2" type="ORF">PQO05_06730</name>
</gene>